<protein>
    <recommendedName>
        <fullName evidence="4">PEP-CTERM protein-sorting domain-containing protein</fullName>
    </recommendedName>
</protein>
<evidence type="ECO:0000256" key="1">
    <source>
        <dbReference type="SAM" id="SignalP"/>
    </source>
</evidence>
<accession>A0A518ARH0</accession>
<gene>
    <name evidence="2" type="ORF">Pan181_35360</name>
</gene>
<dbReference type="PROSITE" id="PS00018">
    <property type="entry name" value="EF_HAND_1"/>
    <property type="match status" value="1"/>
</dbReference>
<keyword evidence="3" id="KW-1185">Reference proteome</keyword>
<dbReference type="EMBL" id="CP036278">
    <property type="protein sequence ID" value="QDU57321.1"/>
    <property type="molecule type" value="Genomic_DNA"/>
</dbReference>
<reference evidence="2 3" key="1">
    <citation type="submission" date="2019-02" db="EMBL/GenBank/DDBJ databases">
        <title>Deep-cultivation of Planctomycetes and their phenomic and genomic characterization uncovers novel biology.</title>
        <authorList>
            <person name="Wiegand S."/>
            <person name="Jogler M."/>
            <person name="Boedeker C."/>
            <person name="Pinto D."/>
            <person name="Vollmers J."/>
            <person name="Rivas-Marin E."/>
            <person name="Kohn T."/>
            <person name="Peeters S.H."/>
            <person name="Heuer A."/>
            <person name="Rast P."/>
            <person name="Oberbeckmann S."/>
            <person name="Bunk B."/>
            <person name="Jeske O."/>
            <person name="Meyerdierks A."/>
            <person name="Storesund J.E."/>
            <person name="Kallscheuer N."/>
            <person name="Luecker S."/>
            <person name="Lage O.M."/>
            <person name="Pohl T."/>
            <person name="Merkel B.J."/>
            <person name="Hornburger P."/>
            <person name="Mueller R.-W."/>
            <person name="Bruemmer F."/>
            <person name="Labrenz M."/>
            <person name="Spormann A.M."/>
            <person name="Op den Camp H."/>
            <person name="Overmann J."/>
            <person name="Amann R."/>
            <person name="Jetten M.S.M."/>
            <person name="Mascher T."/>
            <person name="Medema M.H."/>
            <person name="Devos D.P."/>
            <person name="Kaster A.-K."/>
            <person name="Ovreas L."/>
            <person name="Rohde M."/>
            <person name="Galperin M.Y."/>
            <person name="Jogler C."/>
        </authorList>
    </citation>
    <scope>NUCLEOTIDE SEQUENCE [LARGE SCALE GENOMIC DNA]</scope>
    <source>
        <strain evidence="2 3">Pan181</strain>
    </source>
</reference>
<dbReference type="InterPro" id="IPR013424">
    <property type="entry name" value="Ice-binding_C"/>
</dbReference>
<keyword evidence="1" id="KW-0732">Signal</keyword>
<feature type="signal peptide" evidence="1">
    <location>
        <begin position="1"/>
        <end position="25"/>
    </location>
</feature>
<dbReference type="Proteomes" id="UP000315750">
    <property type="component" value="Chromosome"/>
</dbReference>
<dbReference type="InterPro" id="IPR018247">
    <property type="entry name" value="EF_Hand_1_Ca_BS"/>
</dbReference>
<dbReference type="NCBIfam" id="TIGR02595">
    <property type="entry name" value="PEP_CTERM"/>
    <property type="match status" value="1"/>
</dbReference>
<dbReference type="RefSeq" id="WP_197528443.1">
    <property type="nucleotide sequence ID" value="NZ_CP036278.1"/>
</dbReference>
<dbReference type="AlphaFoldDB" id="A0A518ARH0"/>
<organism evidence="2 3">
    <name type="scientific">Aeoliella mucimassa</name>
    <dbReference type="NCBI Taxonomy" id="2527972"/>
    <lineage>
        <taxon>Bacteria</taxon>
        <taxon>Pseudomonadati</taxon>
        <taxon>Planctomycetota</taxon>
        <taxon>Planctomycetia</taxon>
        <taxon>Pirellulales</taxon>
        <taxon>Lacipirellulaceae</taxon>
        <taxon>Aeoliella</taxon>
    </lineage>
</organism>
<evidence type="ECO:0000313" key="3">
    <source>
        <dbReference type="Proteomes" id="UP000315750"/>
    </source>
</evidence>
<dbReference type="KEGG" id="amuc:Pan181_35360"/>
<evidence type="ECO:0000313" key="2">
    <source>
        <dbReference type="EMBL" id="QDU57321.1"/>
    </source>
</evidence>
<name>A0A518ARH0_9BACT</name>
<sequence length="326" mass="34594" precursor="true">MTARTTSLAFLATLLVMSWPCSVVKADTQSLDFQLLPYTDTVNRLNVTVESSGSSDSELARLTGNSLGTIRYDIVNRTPVIDQISFSGGEIRVLGESSENASLRLNYSILGRVDIAVNELRITVETIDPPGSVDTSTFPFDEHVIVPTNGIMSAKGSVLGVGSIDETIDLTQEDISFTQAGTASIKLTQLSAIGTERTYEVKITIPVDTTESFEVTTGVTADITLEGQVVSSDTFTIHVNPDGDFNNDGVVDLADYTVWRDNLGAAAGTLPNDPNAGSVGFAQYETWKANFGTALPPPLATAAVPEPSSLVLLGGLSALIVAGRRW</sequence>
<evidence type="ECO:0008006" key="4">
    <source>
        <dbReference type="Google" id="ProtNLM"/>
    </source>
</evidence>
<proteinExistence type="predicted"/>
<feature type="chain" id="PRO_5022061595" description="PEP-CTERM protein-sorting domain-containing protein" evidence="1">
    <location>
        <begin position="26"/>
        <end position="326"/>
    </location>
</feature>